<proteinExistence type="predicted"/>
<comment type="caution">
    <text evidence="2">The sequence shown here is derived from an EMBL/GenBank/DDBJ whole genome shotgun (WGS) entry which is preliminary data.</text>
</comment>
<keyword evidence="3" id="KW-1185">Reference proteome</keyword>
<feature type="compositionally biased region" description="Basic and acidic residues" evidence="1">
    <location>
        <begin position="201"/>
        <end position="212"/>
    </location>
</feature>
<evidence type="ECO:0000256" key="1">
    <source>
        <dbReference type="SAM" id="MobiDB-lite"/>
    </source>
</evidence>
<feature type="compositionally biased region" description="Polar residues" evidence="1">
    <location>
        <begin position="191"/>
        <end position="200"/>
    </location>
</feature>
<gene>
    <name evidence="2" type="ORF">FQN60_005215</name>
</gene>
<dbReference type="AlphaFoldDB" id="A0A5J5DLZ2"/>
<dbReference type="Proteomes" id="UP000327493">
    <property type="component" value="Chromosome 3"/>
</dbReference>
<reference evidence="2 3" key="1">
    <citation type="submission" date="2019-08" db="EMBL/GenBank/DDBJ databases">
        <title>A chromosome-level genome assembly, high-density linkage maps, and genome scans reveal the genomic architecture of hybrid incompatibilities underlying speciation via character displacement in darters (Percidae: Etheostominae).</title>
        <authorList>
            <person name="Moran R.L."/>
            <person name="Catchen J.M."/>
            <person name="Fuller R.C."/>
        </authorList>
    </citation>
    <scope>NUCLEOTIDE SEQUENCE [LARGE SCALE GENOMIC DNA]</scope>
    <source>
        <strain evidence="2">EspeVRDwgs_2016</strain>
        <tissue evidence="2">Muscle</tissue>
    </source>
</reference>
<protein>
    <submittedName>
        <fullName evidence="2">Uncharacterized protein</fullName>
    </submittedName>
</protein>
<evidence type="ECO:0000313" key="2">
    <source>
        <dbReference type="EMBL" id="KAA8594381.1"/>
    </source>
</evidence>
<organism evidence="2 3">
    <name type="scientific">Etheostoma spectabile</name>
    <name type="common">orangethroat darter</name>
    <dbReference type="NCBI Taxonomy" id="54343"/>
    <lineage>
        <taxon>Eukaryota</taxon>
        <taxon>Metazoa</taxon>
        <taxon>Chordata</taxon>
        <taxon>Craniata</taxon>
        <taxon>Vertebrata</taxon>
        <taxon>Euteleostomi</taxon>
        <taxon>Actinopterygii</taxon>
        <taxon>Neopterygii</taxon>
        <taxon>Teleostei</taxon>
        <taxon>Neoteleostei</taxon>
        <taxon>Acanthomorphata</taxon>
        <taxon>Eupercaria</taxon>
        <taxon>Perciformes</taxon>
        <taxon>Percoidei</taxon>
        <taxon>Percidae</taxon>
        <taxon>Etheostomatinae</taxon>
        <taxon>Etheostoma</taxon>
    </lineage>
</organism>
<accession>A0A5J5DLZ2</accession>
<dbReference type="EMBL" id="VOFY01000003">
    <property type="protein sequence ID" value="KAA8594381.1"/>
    <property type="molecule type" value="Genomic_DNA"/>
</dbReference>
<feature type="region of interest" description="Disordered" evidence="1">
    <location>
        <begin position="167"/>
        <end position="225"/>
    </location>
</feature>
<sequence>VRTQQHDHFNKDVILLPNQSWGIVCKQGPKSWLHKHGHILSAFEFQKDWDHQMVLERIRDGFGEHIPDDVSLQFLMACGNKLVFPKLQGGQELNGMLIHKVFKTKALYTDSEEEDCSPITTRSTLSMRATKGSDDDCVEVDGPQIPTDMSSNGTTRAATRFRVMRSNEHPSTSSHGGDGKPATSTGHEDSYGSNHTVSSNGHDRGCLARDDGNPGTSGTTSDRGGDYASYLTLVSTLPHDSSDDEELNQAIIASLESQIAEKVPVQEILLELSSKINTKRQCKFNINRSAVWEGAMRGFQRVS</sequence>
<evidence type="ECO:0000313" key="3">
    <source>
        <dbReference type="Proteomes" id="UP000327493"/>
    </source>
</evidence>
<name>A0A5J5DLZ2_9PERO</name>
<feature type="non-terminal residue" evidence="2">
    <location>
        <position position="1"/>
    </location>
</feature>